<keyword evidence="8 11" id="KW-0472">Membrane</keyword>
<comment type="caution">
    <text evidence="13">The sequence shown here is derived from an EMBL/GenBank/DDBJ whole genome shotgun (WGS) entry which is preliminary data.</text>
</comment>
<evidence type="ECO:0000313" key="14">
    <source>
        <dbReference type="Proteomes" id="UP001595556"/>
    </source>
</evidence>
<dbReference type="NCBIfam" id="TIGR02532">
    <property type="entry name" value="IV_pilin_GFxxxE"/>
    <property type="match status" value="1"/>
</dbReference>
<dbReference type="Pfam" id="PF07963">
    <property type="entry name" value="N_methyl"/>
    <property type="match status" value="1"/>
</dbReference>
<reference evidence="14" key="1">
    <citation type="journal article" date="2019" name="Int. J. Syst. Evol. Microbiol.">
        <title>The Global Catalogue of Microorganisms (GCM) 10K type strain sequencing project: providing services to taxonomists for standard genome sequencing and annotation.</title>
        <authorList>
            <consortium name="The Broad Institute Genomics Platform"/>
            <consortium name="The Broad Institute Genome Sequencing Center for Infectious Disease"/>
            <person name="Wu L."/>
            <person name="Ma J."/>
        </authorList>
    </citation>
    <scope>NUCLEOTIDE SEQUENCE [LARGE SCALE GENOMIC DNA]</scope>
    <source>
        <strain evidence="14">KCTC 52168</strain>
    </source>
</reference>
<dbReference type="InterPro" id="IPR022346">
    <property type="entry name" value="T2SS_GspH"/>
</dbReference>
<evidence type="ECO:0000256" key="9">
    <source>
        <dbReference type="ARBA" id="ARBA00025772"/>
    </source>
</evidence>
<gene>
    <name evidence="13" type="ORF">ACFOEN_12775</name>
</gene>
<evidence type="ECO:0000256" key="10">
    <source>
        <dbReference type="ARBA" id="ARBA00030775"/>
    </source>
</evidence>
<evidence type="ECO:0000256" key="3">
    <source>
        <dbReference type="ARBA" id="ARBA00022475"/>
    </source>
</evidence>
<evidence type="ECO:0000256" key="4">
    <source>
        <dbReference type="ARBA" id="ARBA00022481"/>
    </source>
</evidence>
<comment type="subcellular location">
    <subcellularLocation>
        <location evidence="1">Cell inner membrane</location>
        <topology evidence="1">Single-pass membrane protein</topology>
    </subcellularLocation>
</comment>
<accession>A0ABV7H6V4</accession>
<feature type="domain" description="General secretion pathway GspH" evidence="12">
    <location>
        <begin position="49"/>
        <end position="174"/>
    </location>
</feature>
<dbReference type="InterPro" id="IPR045584">
    <property type="entry name" value="Pilin-like"/>
</dbReference>
<dbReference type="RefSeq" id="WP_377304519.1">
    <property type="nucleotide sequence ID" value="NZ_CP180191.1"/>
</dbReference>
<feature type="transmembrane region" description="Helical" evidence="11">
    <location>
        <begin position="12"/>
        <end position="33"/>
    </location>
</feature>
<dbReference type="Proteomes" id="UP001595556">
    <property type="component" value="Unassembled WGS sequence"/>
</dbReference>
<comment type="similarity">
    <text evidence="9">Belongs to the GSP H family.</text>
</comment>
<dbReference type="SUPFAM" id="SSF54523">
    <property type="entry name" value="Pili subunits"/>
    <property type="match status" value="1"/>
</dbReference>
<dbReference type="InterPro" id="IPR012902">
    <property type="entry name" value="N_methyl_site"/>
</dbReference>
<keyword evidence="3" id="KW-1003">Cell membrane</keyword>
<dbReference type="EMBL" id="JBHRTI010000007">
    <property type="protein sequence ID" value="MFC3148498.1"/>
    <property type="molecule type" value="Genomic_DNA"/>
</dbReference>
<dbReference type="Gene3D" id="3.55.40.10">
    <property type="entry name" value="minor pseudopilin epsh domain"/>
    <property type="match status" value="1"/>
</dbReference>
<evidence type="ECO:0000256" key="5">
    <source>
        <dbReference type="ARBA" id="ARBA00022519"/>
    </source>
</evidence>
<evidence type="ECO:0000256" key="11">
    <source>
        <dbReference type="SAM" id="Phobius"/>
    </source>
</evidence>
<dbReference type="PROSITE" id="PS00409">
    <property type="entry name" value="PROKAR_NTER_METHYL"/>
    <property type="match status" value="1"/>
</dbReference>
<proteinExistence type="inferred from homology"/>
<evidence type="ECO:0000256" key="7">
    <source>
        <dbReference type="ARBA" id="ARBA00022989"/>
    </source>
</evidence>
<name>A0ABV7H6V4_9BURK</name>
<evidence type="ECO:0000256" key="6">
    <source>
        <dbReference type="ARBA" id="ARBA00022692"/>
    </source>
</evidence>
<keyword evidence="7 11" id="KW-1133">Transmembrane helix</keyword>
<keyword evidence="14" id="KW-1185">Reference proteome</keyword>
<protein>
    <recommendedName>
        <fullName evidence="2">Type II secretion system protein H</fullName>
    </recommendedName>
    <alternativeName>
        <fullName evidence="10">General secretion pathway protein H</fullName>
    </alternativeName>
</protein>
<evidence type="ECO:0000256" key="2">
    <source>
        <dbReference type="ARBA" id="ARBA00021549"/>
    </source>
</evidence>
<evidence type="ECO:0000313" key="13">
    <source>
        <dbReference type="EMBL" id="MFC3148498.1"/>
    </source>
</evidence>
<dbReference type="Pfam" id="PF12019">
    <property type="entry name" value="GspH"/>
    <property type="match status" value="1"/>
</dbReference>
<evidence type="ECO:0000256" key="8">
    <source>
        <dbReference type="ARBA" id="ARBA00023136"/>
    </source>
</evidence>
<keyword evidence="5" id="KW-0997">Cell inner membrane</keyword>
<sequence length="193" mass="20082">MKKVRAGRHGQGFSLIELMVVITIIAIGLGLALPELSGFARRNQISSGTNELLTAINLARAEAVKRGAAVTICASAAPNSAAATCSGSNQWESGYIVFVDTNVNGTRQAAEELLRSSPASPTNLGIQLNMAGTAVRFAPNGMLNGTIRGAHFVVSSTASPTTREQRHICISAGGRASAMSDDTYLNDARFSGC</sequence>
<evidence type="ECO:0000259" key="12">
    <source>
        <dbReference type="Pfam" id="PF12019"/>
    </source>
</evidence>
<keyword evidence="6 11" id="KW-0812">Transmembrane</keyword>
<organism evidence="13 14">
    <name type="scientific">Piscinibacterium candidicorallinum</name>
    <dbReference type="NCBI Taxonomy" id="1793872"/>
    <lineage>
        <taxon>Bacteria</taxon>
        <taxon>Pseudomonadati</taxon>
        <taxon>Pseudomonadota</taxon>
        <taxon>Betaproteobacteria</taxon>
        <taxon>Burkholderiales</taxon>
        <taxon>Piscinibacterium</taxon>
    </lineage>
</organism>
<keyword evidence="4" id="KW-0488">Methylation</keyword>
<evidence type="ECO:0000256" key="1">
    <source>
        <dbReference type="ARBA" id="ARBA00004377"/>
    </source>
</evidence>